<evidence type="ECO:0000256" key="1">
    <source>
        <dbReference type="SAM" id="Phobius"/>
    </source>
</evidence>
<dbReference type="EMBL" id="CM001882">
    <property type="protein sequence ID" value="EOY06348.1"/>
    <property type="molecule type" value="Genomic_DNA"/>
</dbReference>
<keyword evidence="3" id="KW-1185">Reference proteome</keyword>
<feature type="transmembrane region" description="Helical" evidence="1">
    <location>
        <begin position="49"/>
        <end position="66"/>
    </location>
</feature>
<evidence type="ECO:0000313" key="2">
    <source>
        <dbReference type="EMBL" id="EOY06348.1"/>
    </source>
</evidence>
<gene>
    <name evidence="2" type="ORF">TCM_021098</name>
</gene>
<sequence>TSCIGALSPADCFFPSSFHCSCRALHYLEKSSLKETNPIKSMASPTAKIAFRTVIGVLLLLALFYVGRPLYWKISATVHDIRHNKQTVQQGISQIMHEAQKSVGWFHDESDSGFREDRKQASRRLLFKVL</sequence>
<feature type="non-terminal residue" evidence="2">
    <location>
        <position position="1"/>
    </location>
</feature>
<dbReference type="OMA" id="QIMHEAQ"/>
<dbReference type="Gramene" id="EOY06348">
    <property type="protein sequence ID" value="EOY06348"/>
    <property type="gene ID" value="TCM_021098"/>
</dbReference>
<name>A0A061ENX4_THECC</name>
<protein>
    <submittedName>
        <fullName evidence="2">Uncharacterized protein isoform 2</fullName>
    </submittedName>
</protein>
<dbReference type="eggNOG" id="ENOG502S5AV">
    <property type="taxonomic scope" value="Eukaryota"/>
</dbReference>
<dbReference type="AlphaFoldDB" id="A0A061ENX4"/>
<keyword evidence="1" id="KW-1133">Transmembrane helix</keyword>
<organism evidence="2 3">
    <name type="scientific">Theobroma cacao</name>
    <name type="common">Cacao</name>
    <name type="synonym">Cocoa</name>
    <dbReference type="NCBI Taxonomy" id="3641"/>
    <lineage>
        <taxon>Eukaryota</taxon>
        <taxon>Viridiplantae</taxon>
        <taxon>Streptophyta</taxon>
        <taxon>Embryophyta</taxon>
        <taxon>Tracheophyta</taxon>
        <taxon>Spermatophyta</taxon>
        <taxon>Magnoliopsida</taxon>
        <taxon>eudicotyledons</taxon>
        <taxon>Gunneridae</taxon>
        <taxon>Pentapetalae</taxon>
        <taxon>rosids</taxon>
        <taxon>malvids</taxon>
        <taxon>Malvales</taxon>
        <taxon>Malvaceae</taxon>
        <taxon>Byttnerioideae</taxon>
        <taxon>Theobroma</taxon>
    </lineage>
</organism>
<proteinExistence type="predicted"/>
<keyword evidence="1" id="KW-0472">Membrane</keyword>
<evidence type="ECO:0000313" key="3">
    <source>
        <dbReference type="Proteomes" id="UP000026915"/>
    </source>
</evidence>
<dbReference type="Proteomes" id="UP000026915">
    <property type="component" value="Chromosome 4"/>
</dbReference>
<reference evidence="2 3" key="1">
    <citation type="journal article" date="2013" name="Genome Biol.">
        <title>The genome sequence of the most widely cultivated cacao type and its use to identify candidate genes regulating pod color.</title>
        <authorList>
            <person name="Motamayor J.C."/>
            <person name="Mockaitis K."/>
            <person name="Schmutz J."/>
            <person name="Haiminen N."/>
            <person name="Iii D.L."/>
            <person name="Cornejo O."/>
            <person name="Findley S.D."/>
            <person name="Zheng P."/>
            <person name="Utro F."/>
            <person name="Royaert S."/>
            <person name="Saski C."/>
            <person name="Jenkins J."/>
            <person name="Podicheti R."/>
            <person name="Zhao M."/>
            <person name="Scheffler B.E."/>
            <person name="Stack J.C."/>
            <person name="Feltus F.A."/>
            <person name="Mustiga G.M."/>
            <person name="Amores F."/>
            <person name="Phillips W."/>
            <person name="Marelli J.P."/>
            <person name="May G.D."/>
            <person name="Shapiro H."/>
            <person name="Ma J."/>
            <person name="Bustamante C.D."/>
            <person name="Schnell R.J."/>
            <person name="Main D."/>
            <person name="Gilbert D."/>
            <person name="Parida L."/>
            <person name="Kuhn D.N."/>
        </authorList>
    </citation>
    <scope>NUCLEOTIDE SEQUENCE [LARGE SCALE GENOMIC DNA]</scope>
    <source>
        <strain evidence="3">cv. Matina 1-6</strain>
    </source>
</reference>
<accession>A0A061ENX4</accession>
<keyword evidence="1" id="KW-0812">Transmembrane</keyword>